<gene>
    <name evidence="1" type="ORF">ACFR9S_09705</name>
</gene>
<reference evidence="1 2" key="1">
    <citation type="journal article" date="2019" name="Int. J. Syst. Evol. Microbiol.">
        <title>The Global Catalogue of Microorganisms (GCM) 10K type strain sequencing project: providing services to taxonomists for standard genome sequencing and annotation.</title>
        <authorList>
            <consortium name="The Broad Institute Genomics Platform"/>
            <consortium name="The Broad Institute Genome Sequencing Center for Infectious Disease"/>
            <person name="Wu L."/>
            <person name="Ma J."/>
        </authorList>
    </citation>
    <scope>NUCLEOTIDE SEQUENCE [LARGE SCALE GENOMIC DNA]</scope>
    <source>
        <strain evidence="1 2">CGMCC 1.12285</strain>
    </source>
</reference>
<name>A0ABD6B737_9EURY</name>
<sequence length="449" mass="50169">LSAAAADTLRHCFLLDCVTRTEGLYPVDLHEREVLAERASIAPERWYGMPVDRRTAAYLSVPRSATDDLLEWHLTADIEPAVRNAEILPFVVDDLAVVRSPTPLSDRGNAPTEPDELEEFFRTDDARGLLRSTRTTQNADSVDESVRSPVDTETYGHVWVGEGFPMGASKPTVDAYRRRLDRQPADDSTTTVTLVCNDEEMLEEVDEELYGFLDMLRFEIRSHHDLTTAELREVLREETSFLHYVGHVEDEGVQCADGHLDLRTLSGTGVEAFLLNGCTSYEQGQALVDAGAFGGVVTLTSVSNAKATETGRHLARLLDIGFDFHGALDVIRRMRISRQNYVVVGDGRVTISQSETGTPLLLEVEEVVGEQARVTYRTYPTSRYQVGAMTHPYVEEGATQYVSVGDIEEYLLSAETYEEELAEQRTPIVVDGELRWTNSLRFESITDRP</sequence>
<accession>A0ABD6B737</accession>
<protein>
    <recommendedName>
        <fullName evidence="3">CHAT domain-containing protein</fullName>
    </recommendedName>
</protein>
<evidence type="ECO:0008006" key="3">
    <source>
        <dbReference type="Google" id="ProtNLM"/>
    </source>
</evidence>
<keyword evidence="2" id="KW-1185">Reference proteome</keyword>
<dbReference type="AlphaFoldDB" id="A0ABD6B737"/>
<dbReference type="EMBL" id="JBHUDH010000107">
    <property type="protein sequence ID" value="MFD1526568.1"/>
    <property type="molecule type" value="Genomic_DNA"/>
</dbReference>
<comment type="caution">
    <text evidence="1">The sequence shown here is derived from an EMBL/GenBank/DDBJ whole genome shotgun (WGS) entry which is preliminary data.</text>
</comment>
<evidence type="ECO:0000313" key="2">
    <source>
        <dbReference type="Proteomes" id="UP001597111"/>
    </source>
</evidence>
<dbReference type="Proteomes" id="UP001597111">
    <property type="component" value="Unassembled WGS sequence"/>
</dbReference>
<organism evidence="1 2">
    <name type="scientific">Halolamina salina</name>
    <dbReference type="NCBI Taxonomy" id="1220023"/>
    <lineage>
        <taxon>Archaea</taxon>
        <taxon>Methanobacteriati</taxon>
        <taxon>Methanobacteriota</taxon>
        <taxon>Stenosarchaea group</taxon>
        <taxon>Halobacteria</taxon>
        <taxon>Halobacteriales</taxon>
        <taxon>Haloferacaceae</taxon>
    </lineage>
</organism>
<evidence type="ECO:0000313" key="1">
    <source>
        <dbReference type="EMBL" id="MFD1526568.1"/>
    </source>
</evidence>
<proteinExistence type="predicted"/>
<feature type="non-terminal residue" evidence="1">
    <location>
        <position position="1"/>
    </location>
</feature>